<proteinExistence type="predicted"/>
<organism evidence="2 3">
    <name type="scientific">Vespula squamosa</name>
    <name type="common">Southern yellow jacket</name>
    <name type="synonym">Wasp</name>
    <dbReference type="NCBI Taxonomy" id="30214"/>
    <lineage>
        <taxon>Eukaryota</taxon>
        <taxon>Metazoa</taxon>
        <taxon>Ecdysozoa</taxon>
        <taxon>Arthropoda</taxon>
        <taxon>Hexapoda</taxon>
        <taxon>Insecta</taxon>
        <taxon>Pterygota</taxon>
        <taxon>Neoptera</taxon>
        <taxon>Endopterygota</taxon>
        <taxon>Hymenoptera</taxon>
        <taxon>Apocrita</taxon>
        <taxon>Aculeata</taxon>
        <taxon>Vespoidea</taxon>
        <taxon>Vespidae</taxon>
        <taxon>Vespinae</taxon>
        <taxon>Vespula</taxon>
    </lineage>
</organism>
<feature type="compositionally biased region" description="Polar residues" evidence="1">
    <location>
        <begin position="229"/>
        <end position="238"/>
    </location>
</feature>
<dbReference type="EMBL" id="JAUDFV010000151">
    <property type="protein sequence ID" value="KAL2718979.1"/>
    <property type="molecule type" value="Genomic_DNA"/>
</dbReference>
<feature type="region of interest" description="Disordered" evidence="1">
    <location>
        <begin position="44"/>
        <end position="147"/>
    </location>
</feature>
<name>A0ABD2AED6_VESSQ</name>
<feature type="compositionally biased region" description="Basic and acidic residues" evidence="1">
    <location>
        <begin position="169"/>
        <end position="180"/>
    </location>
</feature>
<evidence type="ECO:0000313" key="3">
    <source>
        <dbReference type="Proteomes" id="UP001607302"/>
    </source>
</evidence>
<evidence type="ECO:0000256" key="1">
    <source>
        <dbReference type="SAM" id="MobiDB-lite"/>
    </source>
</evidence>
<gene>
    <name evidence="2" type="ORF">V1478_011398</name>
</gene>
<protein>
    <submittedName>
        <fullName evidence="2">Nucleolin 2-like</fullName>
    </submittedName>
</protein>
<evidence type="ECO:0000313" key="2">
    <source>
        <dbReference type="EMBL" id="KAL2718979.1"/>
    </source>
</evidence>
<sequence>MDLCFPPICYEIIVSRPYCHACRFRKSSSPSRWLMGLPPTSPRLKFVHTHPGGSPVPRRPPRHPPSPSTRSKSLELLDQDEKKSVLPVAKPEPVPRPRSKSLDGLLDEDDVVPHIKTEESAKDNEDKNNDRDNKNLCTNCNDTNQTENCKSIKDNLLDVSCKMQQSERSSNKEETKDDKNPLPVPRLKTKVSNSQLEISKMSYKEEKNDKASSSTEKNNDKEEEGYDSTLLSKQTNRCTNDDERETESSCLKDDREVTNSHKRQQTIEPCDNNVEPIQERLMTIVNDKSTLLKAKSCGAGLDSNESVSSNDYKAEIKEQGSLLSLPAGAEPKRKRNFMDKCVNKVRSFIKR</sequence>
<dbReference type="AlphaFoldDB" id="A0ABD2AED6"/>
<feature type="compositionally biased region" description="Polar residues" evidence="1">
    <location>
        <begin position="136"/>
        <end position="147"/>
    </location>
</feature>
<feature type="compositionally biased region" description="Basic and acidic residues" evidence="1">
    <location>
        <begin position="246"/>
        <end position="259"/>
    </location>
</feature>
<reference evidence="2 3" key="1">
    <citation type="journal article" date="2024" name="Ann. Entomol. Soc. Am.">
        <title>Genomic analyses of the southern and eastern yellowjacket wasps (Hymenoptera: Vespidae) reveal evolutionary signatures of social life.</title>
        <authorList>
            <person name="Catto M.A."/>
            <person name="Caine P.B."/>
            <person name="Orr S.E."/>
            <person name="Hunt B.G."/>
            <person name="Goodisman M.A.D."/>
        </authorList>
    </citation>
    <scope>NUCLEOTIDE SEQUENCE [LARGE SCALE GENOMIC DNA]</scope>
    <source>
        <strain evidence="2">233</strain>
        <tissue evidence="2">Head and thorax</tissue>
    </source>
</reference>
<dbReference type="Proteomes" id="UP001607302">
    <property type="component" value="Unassembled WGS sequence"/>
</dbReference>
<accession>A0ABD2AED6</accession>
<feature type="compositionally biased region" description="Basic and acidic residues" evidence="1">
    <location>
        <begin position="111"/>
        <end position="134"/>
    </location>
</feature>
<feature type="compositionally biased region" description="Basic and acidic residues" evidence="1">
    <location>
        <begin position="72"/>
        <end position="84"/>
    </location>
</feature>
<keyword evidence="3" id="KW-1185">Reference proteome</keyword>
<feature type="region of interest" description="Disordered" evidence="1">
    <location>
        <begin position="163"/>
        <end position="265"/>
    </location>
</feature>
<comment type="caution">
    <text evidence="2">The sequence shown here is derived from an EMBL/GenBank/DDBJ whole genome shotgun (WGS) entry which is preliminary data.</text>
</comment>